<accession>A0A7W4W758</accession>
<gene>
    <name evidence="2" type="ORF">FHR99_002430</name>
</gene>
<reference evidence="2 3" key="1">
    <citation type="submission" date="2020-08" db="EMBL/GenBank/DDBJ databases">
        <title>Genomic Encyclopedia of Type Strains, Phase III (KMG-III): the genomes of soil and plant-associated and newly described type strains.</title>
        <authorList>
            <person name="Whitman W."/>
        </authorList>
    </citation>
    <scope>NUCLEOTIDE SEQUENCE [LARGE SCALE GENOMIC DNA]</scope>
    <source>
        <strain evidence="2 3">CECT 8654</strain>
    </source>
</reference>
<feature type="chain" id="PRO_5030981863" evidence="1">
    <location>
        <begin position="21"/>
        <end position="247"/>
    </location>
</feature>
<dbReference type="Proteomes" id="UP000537130">
    <property type="component" value="Unassembled WGS sequence"/>
</dbReference>
<evidence type="ECO:0000256" key="1">
    <source>
        <dbReference type="SAM" id="SignalP"/>
    </source>
</evidence>
<evidence type="ECO:0000313" key="3">
    <source>
        <dbReference type="Proteomes" id="UP000537130"/>
    </source>
</evidence>
<dbReference type="InterPro" id="IPR026387">
    <property type="entry name" value="OMP_w_GlyGly"/>
</dbReference>
<evidence type="ECO:0000313" key="2">
    <source>
        <dbReference type="EMBL" id="MBB3048164.1"/>
    </source>
</evidence>
<dbReference type="EMBL" id="JACHWY010000002">
    <property type="protein sequence ID" value="MBB3048164.1"/>
    <property type="molecule type" value="Genomic_DNA"/>
</dbReference>
<name>A0A7W4W758_9GAMM</name>
<organism evidence="2 3">
    <name type="scientific">Litorivivens lipolytica</name>
    <dbReference type="NCBI Taxonomy" id="1524264"/>
    <lineage>
        <taxon>Bacteria</taxon>
        <taxon>Pseudomonadati</taxon>
        <taxon>Pseudomonadota</taxon>
        <taxon>Gammaproteobacteria</taxon>
        <taxon>Litorivivens</taxon>
    </lineage>
</organism>
<keyword evidence="3" id="KW-1185">Reference proteome</keyword>
<protein>
    <submittedName>
        <fullName evidence="2">Outer membrane protein</fullName>
    </submittedName>
</protein>
<keyword evidence="1" id="KW-0732">Signal</keyword>
<comment type="caution">
    <text evidence="2">The sequence shown here is derived from an EMBL/GenBank/DDBJ whole genome shotgun (WGS) entry which is preliminary data.</text>
</comment>
<dbReference type="AlphaFoldDB" id="A0A7W4W758"/>
<proteinExistence type="predicted"/>
<dbReference type="RefSeq" id="WP_183410924.1">
    <property type="nucleotide sequence ID" value="NZ_JACHWY010000002.1"/>
</dbReference>
<feature type="signal peptide" evidence="1">
    <location>
        <begin position="1"/>
        <end position="20"/>
    </location>
</feature>
<sequence length="247" mass="26605">MNKKLLGAALALALPFSAQADIIGATAGAYSWNQGWSGDLRGEETGDDKIDLEDDLGFDDERANSIFVALEHPIPVLPNIRLASTEMEIKETGTLTRSFNYDGKTYTANSQVTSDFDLSHIDATLYYEILDNIVSVDVGLTARMFDGDATISDGNQTGTSDIDFTIPLLYVGARVDLPLTGLYATGEIHGLKVDDDSIIDTKLGIGYEIGIVAFEAGVRSFEIDAEDDDAEFNMTVEGAFLGVVVDI</sequence>
<dbReference type="NCBIfam" id="TIGR04219">
    <property type="entry name" value="OMP_w_GlyGly"/>
    <property type="match status" value="1"/>
</dbReference>